<dbReference type="OrthoDB" id="9771666at2"/>
<reference evidence="3 4" key="1">
    <citation type="submission" date="2019-02" db="EMBL/GenBank/DDBJ databases">
        <authorList>
            <person name="Feng G."/>
        </authorList>
    </citation>
    <scope>NUCLEOTIDE SEQUENCE [LARGE SCALE GENOMIC DNA]</scope>
    <source>
        <strain evidence="3 4">CCTCC AB 2011146</strain>
    </source>
</reference>
<dbReference type="RefSeq" id="WP_129927202.1">
    <property type="nucleotide sequence ID" value="NZ_SEOO01000029.1"/>
</dbReference>
<evidence type="ECO:0000259" key="2">
    <source>
        <dbReference type="Pfam" id="PF20434"/>
    </source>
</evidence>
<name>A0A8G1ZDZ7_9SPHN</name>
<dbReference type="PANTHER" id="PTHR48081:SF33">
    <property type="entry name" value="KYNURENINE FORMAMIDASE"/>
    <property type="match status" value="1"/>
</dbReference>
<feature type="domain" description="BD-FAE-like" evidence="2">
    <location>
        <begin position="55"/>
        <end position="158"/>
    </location>
</feature>
<dbReference type="Proteomes" id="UP000291572">
    <property type="component" value="Unassembled WGS sequence"/>
</dbReference>
<evidence type="ECO:0000313" key="3">
    <source>
        <dbReference type="EMBL" id="RYM08770.1"/>
    </source>
</evidence>
<dbReference type="Pfam" id="PF20434">
    <property type="entry name" value="BD-FAE"/>
    <property type="match status" value="1"/>
</dbReference>
<dbReference type="InterPro" id="IPR050300">
    <property type="entry name" value="GDXG_lipolytic_enzyme"/>
</dbReference>
<organism evidence="3 4">
    <name type="scientific">Sphingobium cupriresistens</name>
    <dbReference type="NCBI Taxonomy" id="1132417"/>
    <lineage>
        <taxon>Bacteria</taxon>
        <taxon>Pseudomonadati</taxon>
        <taxon>Pseudomonadota</taxon>
        <taxon>Alphaproteobacteria</taxon>
        <taxon>Sphingomonadales</taxon>
        <taxon>Sphingomonadaceae</taxon>
        <taxon>Sphingobium</taxon>
    </lineage>
</organism>
<gene>
    <name evidence="3" type="ORF">EWH12_15970</name>
</gene>
<dbReference type="AlphaFoldDB" id="A0A8G1ZDZ7"/>
<dbReference type="EMBL" id="SEOO01000029">
    <property type="protein sequence ID" value="RYM08770.1"/>
    <property type="molecule type" value="Genomic_DNA"/>
</dbReference>
<comment type="caution">
    <text evidence="3">The sequence shown here is derived from an EMBL/GenBank/DDBJ whole genome shotgun (WGS) entry which is preliminary data.</text>
</comment>
<accession>A0A8G1ZDZ7</accession>
<dbReference type="PANTHER" id="PTHR48081">
    <property type="entry name" value="AB HYDROLASE SUPERFAMILY PROTEIN C4A8.06C"/>
    <property type="match status" value="1"/>
</dbReference>
<proteinExistence type="predicted"/>
<sequence length="283" mass="30366">MNPVRQSIAAMGTDLGPAVLAQCRALFDAEQSALLAQRPMAAADVVYGPHERHRLDIYRPQGDGLAPVLVFVHGGGFLKGDKGGVDAWPNANVGRMAAQAGFLGVVINYRLAPDHVWPAGAEDVAAVAAWIKDHAAQHGGDPDRIVLMGTSAGSVHVAGYLKLAGAGDIRAAILLSGLYGYTPLDARDMLYYGDPALYPDRMPMEAVAATPLPLMLACAEFDPPRFQAEFLGLMHDRFARHGAMPRAFIHSGHNHYSMSMHLGTADRRLSDEICAFVRETTQS</sequence>
<dbReference type="Gene3D" id="3.40.50.1820">
    <property type="entry name" value="alpha/beta hydrolase"/>
    <property type="match status" value="1"/>
</dbReference>
<evidence type="ECO:0000313" key="4">
    <source>
        <dbReference type="Proteomes" id="UP000291572"/>
    </source>
</evidence>
<keyword evidence="1 3" id="KW-0378">Hydrolase</keyword>
<dbReference type="SUPFAM" id="SSF53474">
    <property type="entry name" value="alpha/beta-Hydrolases"/>
    <property type="match status" value="1"/>
</dbReference>
<protein>
    <submittedName>
        <fullName evidence="3">Alpha/beta hydrolase</fullName>
    </submittedName>
</protein>
<dbReference type="InterPro" id="IPR029058">
    <property type="entry name" value="AB_hydrolase_fold"/>
</dbReference>
<dbReference type="GO" id="GO:0016787">
    <property type="term" value="F:hydrolase activity"/>
    <property type="evidence" value="ECO:0007669"/>
    <property type="project" value="UniProtKB-KW"/>
</dbReference>
<evidence type="ECO:0000256" key="1">
    <source>
        <dbReference type="ARBA" id="ARBA00022801"/>
    </source>
</evidence>
<dbReference type="InterPro" id="IPR049492">
    <property type="entry name" value="BD-FAE-like_dom"/>
</dbReference>